<keyword evidence="2" id="KW-0812">Transmembrane</keyword>
<accession>A0A7Z0QLU5</accession>
<keyword evidence="2" id="KW-1133">Transmembrane helix</keyword>
<feature type="transmembrane region" description="Helical" evidence="2">
    <location>
        <begin position="382"/>
        <end position="406"/>
    </location>
</feature>
<feature type="transmembrane region" description="Helical" evidence="2">
    <location>
        <begin position="139"/>
        <end position="165"/>
    </location>
</feature>
<dbReference type="InterPro" id="IPR002641">
    <property type="entry name" value="PNPLA_dom"/>
</dbReference>
<dbReference type="SUPFAM" id="SSF52151">
    <property type="entry name" value="FabD/lysophospholipase-like"/>
    <property type="match status" value="1"/>
</dbReference>
<dbReference type="Pfam" id="PF01734">
    <property type="entry name" value="Patatin"/>
    <property type="match status" value="1"/>
</dbReference>
<feature type="transmembrane region" description="Helical" evidence="2">
    <location>
        <begin position="210"/>
        <end position="232"/>
    </location>
</feature>
<dbReference type="GO" id="GO:0004623">
    <property type="term" value="F:phospholipase A2 activity"/>
    <property type="evidence" value="ECO:0007669"/>
    <property type="project" value="TreeGrafter"/>
</dbReference>
<dbReference type="AlphaFoldDB" id="A0A7Z0QLU5"/>
<dbReference type="EMBL" id="JACBFH010000005">
    <property type="protein sequence ID" value="NYY96953.1"/>
    <property type="molecule type" value="Genomic_DNA"/>
</dbReference>
<dbReference type="PANTHER" id="PTHR10728:SF40">
    <property type="entry name" value="PATATIN FAMILY PROTEIN"/>
    <property type="match status" value="1"/>
</dbReference>
<dbReference type="PANTHER" id="PTHR10728">
    <property type="entry name" value="CYTOSOLIC PHOSPHOLIPASE A2"/>
    <property type="match status" value="1"/>
</dbReference>
<feature type="transmembrane region" description="Helical" evidence="2">
    <location>
        <begin position="282"/>
        <end position="302"/>
    </location>
</feature>
<comment type="caution">
    <text evidence="4">The sequence shown here is derived from an EMBL/GenBank/DDBJ whole genome shotgun (WGS) entry which is preliminary data.</text>
</comment>
<keyword evidence="1" id="KW-0443">Lipid metabolism</keyword>
<name>A0A7Z0QLU5_9BRAD</name>
<reference evidence="4" key="1">
    <citation type="submission" date="2020-06" db="EMBL/GenBank/DDBJ databases">
        <title>Whole Genome Sequence of Bradyrhizobium sp. Strain 323S2.</title>
        <authorList>
            <person name="Bromfield E.S.P."/>
        </authorList>
    </citation>
    <scope>NUCLEOTIDE SEQUENCE [LARGE SCALE GENOMIC DNA]</scope>
    <source>
        <strain evidence="4">323S2</strain>
    </source>
</reference>
<dbReference type="RefSeq" id="WP_166354702.1">
    <property type="nucleotide sequence ID" value="NZ_CP049702.1"/>
</dbReference>
<feature type="transmembrane region" description="Helical" evidence="2">
    <location>
        <begin position="323"/>
        <end position="344"/>
    </location>
</feature>
<feature type="transmembrane region" description="Helical" evidence="2">
    <location>
        <begin position="350"/>
        <end position="370"/>
    </location>
</feature>
<dbReference type="GO" id="GO:0046475">
    <property type="term" value="P:glycerophospholipid catabolic process"/>
    <property type="evidence" value="ECO:0007669"/>
    <property type="project" value="TreeGrafter"/>
</dbReference>
<feature type="transmembrane region" description="Helical" evidence="2">
    <location>
        <begin position="252"/>
        <end position="270"/>
    </location>
</feature>
<evidence type="ECO:0000256" key="1">
    <source>
        <dbReference type="ARBA" id="ARBA00023098"/>
    </source>
</evidence>
<gene>
    <name evidence="4" type="ORF">G6321_54820</name>
</gene>
<evidence type="ECO:0000313" key="4">
    <source>
        <dbReference type="EMBL" id="NYY96953.1"/>
    </source>
</evidence>
<protein>
    <submittedName>
        <fullName evidence="4">Patatin-like phospholipase family protein</fullName>
    </submittedName>
</protein>
<feature type="domain" description="PNPLA" evidence="3">
    <location>
        <begin position="23"/>
        <end position="75"/>
    </location>
</feature>
<dbReference type="Gene3D" id="3.40.1090.10">
    <property type="entry name" value="Cytosolic phospholipase A2 catalytic domain"/>
    <property type="match status" value="2"/>
</dbReference>
<sequence length="825" mass="90154">MERERLDAARPGNRRGKAWNGVALSGGGIRSATFCLGAMQALAEHERLEHFDYMSSVSGGGYTASALQWWWWQPKVDEIHPNRFDATKQNFPYGTELGLGPGRTSVNDRVLDFLRQHGKYLTPGDGLTMWSVVSVLLRALLLNLAVWIPLAAVGFFMLIGAGYLAVQFGPEYVKHIPNLLSGIIGDDWTGVAPKCGQHHCRLPFTTSFGLLIWVFAGISGFFAVFAVLLSFLSFASRPDWINSGQSLRSRTVVVILFFAVACGCLIYHLLSAGGRWQDWAPTTLALAATALSGVLISVFLILSARQDSNYYWRRRFETSSGTWLVYAIVVLVIGSVPLLPYYLLNYGGTVSKTLSALLGALGGIGSALYGHSVQSRRESSGGLGSVMATIGSAIFIYSTLICAYLLAQLLVNTHDVLRVSAAADRWIEGMALFSIVLAFFIATLSNINYFGLHRFYRDRIMEAFMPSLQTVRGNHTVPSKEADNLQITDLWPDKSGVARNIPYPLINTNVVLVNDEEPKYSVRGGDNFVVSPLFVGSKATGWQDTPRYIFKNGALTLASAMASSGAALNANAAYAGSGITRDRLLSIVMMLLNLRLGLWSATPSAKAAKYRLFTPNHFHPGLTFGLFRYGYKRNSDFVELTDGGHFDNIGLYELVRRRCSTIVVVDAEADPTTSMPALVSIVQRIEQDFGAKIDLGPAVVDAIVPVLGAGFPPEAKYVKAPFFATDITYAAAPSLDAVAAHPTDVEKALSVTKGRLVYVKAGLIADLDFATKGYWAQNPTFPHQSTADQFFDPKQFEAYRQLGYRSMQKAIAGEKTLQQIDKAVL</sequence>
<keyword evidence="2" id="KW-0472">Membrane</keyword>
<dbReference type="InterPro" id="IPR016035">
    <property type="entry name" value="Acyl_Trfase/lysoPLipase"/>
</dbReference>
<evidence type="ECO:0000256" key="2">
    <source>
        <dbReference type="SAM" id="Phobius"/>
    </source>
</evidence>
<organism evidence="4">
    <name type="scientific">Bradyrhizobium barranii subsp. barranii</name>
    <dbReference type="NCBI Taxonomy" id="2823807"/>
    <lineage>
        <taxon>Bacteria</taxon>
        <taxon>Pseudomonadati</taxon>
        <taxon>Pseudomonadota</taxon>
        <taxon>Alphaproteobacteria</taxon>
        <taxon>Hyphomicrobiales</taxon>
        <taxon>Nitrobacteraceae</taxon>
        <taxon>Bradyrhizobium</taxon>
        <taxon>Bradyrhizobium barranii</taxon>
    </lineage>
</organism>
<dbReference type="GO" id="GO:0005829">
    <property type="term" value="C:cytosol"/>
    <property type="evidence" value="ECO:0007669"/>
    <property type="project" value="TreeGrafter"/>
</dbReference>
<evidence type="ECO:0000259" key="3">
    <source>
        <dbReference type="Pfam" id="PF01734"/>
    </source>
</evidence>
<feature type="transmembrane region" description="Helical" evidence="2">
    <location>
        <begin position="426"/>
        <end position="451"/>
    </location>
</feature>
<proteinExistence type="predicted"/>